<dbReference type="InterPro" id="IPR000792">
    <property type="entry name" value="Tscrpt_reg_LuxR_C"/>
</dbReference>
<feature type="transmembrane region" description="Helical" evidence="4">
    <location>
        <begin position="171"/>
        <end position="197"/>
    </location>
</feature>
<feature type="domain" description="HTH luxR-type" evidence="5">
    <location>
        <begin position="385"/>
        <end position="455"/>
    </location>
</feature>
<dbReference type="Pfam" id="PF00196">
    <property type="entry name" value="GerE"/>
    <property type="match status" value="1"/>
</dbReference>
<dbReference type="CDD" id="cd06170">
    <property type="entry name" value="LuxR_C_like"/>
    <property type="match status" value="1"/>
</dbReference>
<accession>A0A6J7H347</accession>
<dbReference type="PRINTS" id="PR00038">
    <property type="entry name" value="HTHLUXR"/>
</dbReference>
<reference evidence="6" key="1">
    <citation type="submission" date="2020-05" db="EMBL/GenBank/DDBJ databases">
        <authorList>
            <person name="Chiriac C."/>
            <person name="Salcher M."/>
            <person name="Ghai R."/>
            <person name="Kavagutti S V."/>
        </authorList>
    </citation>
    <scope>NUCLEOTIDE SEQUENCE</scope>
</reference>
<feature type="transmembrane region" description="Helical" evidence="4">
    <location>
        <begin position="96"/>
        <end position="119"/>
    </location>
</feature>
<organism evidence="6">
    <name type="scientific">freshwater metagenome</name>
    <dbReference type="NCBI Taxonomy" id="449393"/>
    <lineage>
        <taxon>unclassified sequences</taxon>
        <taxon>metagenomes</taxon>
        <taxon>ecological metagenomes</taxon>
    </lineage>
</organism>
<feature type="transmembrane region" description="Helical" evidence="4">
    <location>
        <begin position="209"/>
        <end position="230"/>
    </location>
</feature>
<dbReference type="InterPro" id="IPR036388">
    <property type="entry name" value="WH-like_DNA-bd_sf"/>
</dbReference>
<dbReference type="SMART" id="SM00421">
    <property type="entry name" value="HTH_LUXR"/>
    <property type="match status" value="1"/>
</dbReference>
<keyword evidence="4" id="KW-0472">Membrane</keyword>
<evidence type="ECO:0000256" key="2">
    <source>
        <dbReference type="ARBA" id="ARBA00023125"/>
    </source>
</evidence>
<gene>
    <name evidence="6" type="ORF">UFOPK3609_01054</name>
</gene>
<dbReference type="Gene3D" id="1.10.10.10">
    <property type="entry name" value="Winged helix-like DNA-binding domain superfamily/Winged helix DNA-binding domain"/>
    <property type="match status" value="1"/>
</dbReference>
<keyword evidence="3" id="KW-0804">Transcription</keyword>
<dbReference type="GO" id="GO:0006355">
    <property type="term" value="P:regulation of DNA-templated transcription"/>
    <property type="evidence" value="ECO:0007669"/>
    <property type="project" value="InterPro"/>
</dbReference>
<feature type="transmembrane region" description="Helical" evidence="4">
    <location>
        <begin position="12"/>
        <end position="32"/>
    </location>
</feature>
<keyword evidence="2" id="KW-0238">DNA-binding</keyword>
<feature type="transmembrane region" description="Helical" evidence="4">
    <location>
        <begin position="236"/>
        <end position="253"/>
    </location>
</feature>
<evidence type="ECO:0000259" key="5">
    <source>
        <dbReference type="PROSITE" id="PS50043"/>
    </source>
</evidence>
<dbReference type="SUPFAM" id="SSF46894">
    <property type="entry name" value="C-terminal effector domain of the bipartite response regulators"/>
    <property type="match status" value="1"/>
</dbReference>
<sequence>MRTRPRWTPARGVVPAAALAVVVVLVTVGLARGLWLDNLHNGVLALACTAVGGYVLHQRPGHREGRLFLATGVAEAVLFLGRQVGHAPGGPGSAWWGWLGVWPVAVVLALTTLAVLCFPDGRLPSPRWRPVAGLVVAVAVVCAVLSALWPVEYSSVDVLTAHPVADAAPPAVQAVWSALAHPSYVVSQVLWVVAVAARWRTASPGTRRQLGWLLLAVLPAGVALLVGLVGWGSPRAGVLAAALVPVAAGLAVVHGQHAGARAALSWLSRARRPGGDLAGELTRATGTALDAARVVLWSGADTLLAVGVWPDPDADLAPTTPAAVHAVGETRDLVSGGVRVGVLAVEPGDDPLSLAQQRLLDDLAAQATLVVEHLGLAAAVRHRPATRPVPELTPRERDVLALMARGLSNTAIAAELHLSVKTVEPVVSTVFGKLGLQPDTRDNRRVLAVLAYLER</sequence>
<dbReference type="GO" id="GO:0003677">
    <property type="term" value="F:DNA binding"/>
    <property type="evidence" value="ECO:0007669"/>
    <property type="project" value="UniProtKB-KW"/>
</dbReference>
<keyword evidence="1" id="KW-0805">Transcription regulation</keyword>
<dbReference type="PANTHER" id="PTHR44688">
    <property type="entry name" value="DNA-BINDING TRANSCRIPTIONAL ACTIVATOR DEVR_DOSR"/>
    <property type="match status" value="1"/>
</dbReference>
<evidence type="ECO:0000256" key="1">
    <source>
        <dbReference type="ARBA" id="ARBA00023015"/>
    </source>
</evidence>
<dbReference type="PROSITE" id="PS50043">
    <property type="entry name" value="HTH_LUXR_2"/>
    <property type="match status" value="1"/>
</dbReference>
<dbReference type="PANTHER" id="PTHR44688:SF16">
    <property type="entry name" value="DNA-BINDING TRANSCRIPTIONAL ACTIVATOR DEVR_DOSR"/>
    <property type="match status" value="1"/>
</dbReference>
<evidence type="ECO:0000256" key="4">
    <source>
        <dbReference type="SAM" id="Phobius"/>
    </source>
</evidence>
<dbReference type="EMBL" id="CAFBMQ010000156">
    <property type="protein sequence ID" value="CAB4914262.1"/>
    <property type="molecule type" value="Genomic_DNA"/>
</dbReference>
<dbReference type="AlphaFoldDB" id="A0A6J7H347"/>
<feature type="transmembrane region" description="Helical" evidence="4">
    <location>
        <begin position="131"/>
        <end position="151"/>
    </location>
</feature>
<evidence type="ECO:0000313" key="6">
    <source>
        <dbReference type="EMBL" id="CAB4914262.1"/>
    </source>
</evidence>
<keyword evidence="4" id="KW-1133">Transmembrane helix</keyword>
<protein>
    <submittedName>
        <fullName evidence="6">Unannotated protein</fullName>
    </submittedName>
</protein>
<name>A0A6J7H347_9ZZZZ</name>
<dbReference type="InterPro" id="IPR016032">
    <property type="entry name" value="Sig_transdc_resp-reg_C-effctor"/>
</dbReference>
<keyword evidence="4" id="KW-0812">Transmembrane</keyword>
<proteinExistence type="predicted"/>
<evidence type="ECO:0000256" key="3">
    <source>
        <dbReference type="ARBA" id="ARBA00023163"/>
    </source>
</evidence>